<dbReference type="InParanoid" id="A9UPZ6"/>
<dbReference type="AlphaFoldDB" id="A9UPZ6"/>
<keyword evidence="2" id="KW-1133">Transmembrane helix</keyword>
<feature type="transmembrane region" description="Helical" evidence="2">
    <location>
        <begin position="230"/>
        <end position="248"/>
    </location>
</feature>
<gene>
    <name evidence="3" type="ORF">MONBRDRAFT_5121</name>
</gene>
<dbReference type="Proteomes" id="UP000001357">
    <property type="component" value="Unassembled WGS sequence"/>
</dbReference>
<evidence type="ECO:0000313" key="3">
    <source>
        <dbReference type="EMBL" id="EDQ92959.1"/>
    </source>
</evidence>
<dbReference type="KEGG" id="mbr:MONBRDRAFT_5121"/>
<evidence type="ECO:0000256" key="1">
    <source>
        <dbReference type="SAM" id="MobiDB-lite"/>
    </source>
</evidence>
<keyword evidence="2" id="KW-0812">Transmembrane</keyword>
<feature type="region of interest" description="Disordered" evidence="1">
    <location>
        <begin position="156"/>
        <end position="214"/>
    </location>
</feature>
<protein>
    <submittedName>
        <fullName evidence="3">Uncharacterized protein</fullName>
    </submittedName>
</protein>
<dbReference type="SUPFAM" id="SSF81901">
    <property type="entry name" value="HCP-like"/>
    <property type="match status" value="1"/>
</dbReference>
<accession>A9UPZ6</accession>
<dbReference type="GeneID" id="5887629"/>
<evidence type="ECO:0000313" key="4">
    <source>
        <dbReference type="Proteomes" id="UP000001357"/>
    </source>
</evidence>
<reference evidence="3 4" key="1">
    <citation type="journal article" date="2008" name="Nature">
        <title>The genome of the choanoflagellate Monosiga brevicollis and the origin of metazoans.</title>
        <authorList>
            <consortium name="JGI Sequencing"/>
            <person name="King N."/>
            <person name="Westbrook M.J."/>
            <person name="Young S.L."/>
            <person name="Kuo A."/>
            <person name="Abedin M."/>
            <person name="Chapman J."/>
            <person name="Fairclough S."/>
            <person name="Hellsten U."/>
            <person name="Isogai Y."/>
            <person name="Letunic I."/>
            <person name="Marr M."/>
            <person name="Pincus D."/>
            <person name="Putnam N."/>
            <person name="Rokas A."/>
            <person name="Wright K.J."/>
            <person name="Zuzow R."/>
            <person name="Dirks W."/>
            <person name="Good M."/>
            <person name="Goodstein D."/>
            <person name="Lemons D."/>
            <person name="Li W."/>
            <person name="Lyons J.B."/>
            <person name="Morris A."/>
            <person name="Nichols S."/>
            <person name="Richter D.J."/>
            <person name="Salamov A."/>
            <person name="Bork P."/>
            <person name="Lim W.A."/>
            <person name="Manning G."/>
            <person name="Miller W.T."/>
            <person name="McGinnis W."/>
            <person name="Shapiro H."/>
            <person name="Tjian R."/>
            <person name="Grigoriev I.V."/>
            <person name="Rokhsar D."/>
        </authorList>
    </citation>
    <scope>NUCLEOTIDE SEQUENCE [LARGE SCALE GENOMIC DNA]</scope>
    <source>
        <strain evidence="4">MX1 / ATCC 50154</strain>
    </source>
</reference>
<keyword evidence="4" id="KW-1185">Reference proteome</keyword>
<feature type="compositionally biased region" description="Polar residues" evidence="1">
    <location>
        <begin position="164"/>
        <end position="176"/>
    </location>
</feature>
<dbReference type="RefSeq" id="XP_001742721.1">
    <property type="nucleotide sequence ID" value="XM_001742669.1"/>
</dbReference>
<proteinExistence type="predicted"/>
<keyword evidence="2" id="KW-0472">Membrane</keyword>
<dbReference type="EMBL" id="CH991543">
    <property type="protein sequence ID" value="EDQ92959.1"/>
    <property type="molecule type" value="Genomic_DNA"/>
</dbReference>
<sequence length="250" mass="27226">MAASGMLDEVATALEALERVLQHGSDLAGYRVPYNFEQEERVLRFTMPLPGNTPITRLNVCRTCLGPVISSCDIIVSFDDHELAFAGIEWLQQAATRHHGQALLHLAKLYESGHRPYSLTLCLAMFHLLNQDVALAERYNRSARALDPTMAVASNAGSAHGSATPLSRSAVTSARATPSHDAAARNSPAVRPSHARRPETAETARQLEFTPEDTAEAMDEDLLDAVKQRAMMILGVGAAVFGLVVMHMRR</sequence>
<organism evidence="3 4">
    <name type="scientific">Monosiga brevicollis</name>
    <name type="common">Choanoflagellate</name>
    <dbReference type="NCBI Taxonomy" id="81824"/>
    <lineage>
        <taxon>Eukaryota</taxon>
        <taxon>Choanoflagellata</taxon>
        <taxon>Craspedida</taxon>
        <taxon>Salpingoecidae</taxon>
        <taxon>Monosiga</taxon>
    </lineage>
</organism>
<name>A9UPZ6_MONBE</name>
<evidence type="ECO:0000256" key="2">
    <source>
        <dbReference type="SAM" id="Phobius"/>
    </source>
</evidence>